<dbReference type="SUPFAM" id="SSF55073">
    <property type="entry name" value="Nucleotide cyclase"/>
    <property type="match status" value="1"/>
</dbReference>
<comment type="caution">
    <text evidence="5">The sequence shown here is derived from an EMBL/GenBank/DDBJ whole genome shotgun (WGS) entry which is preliminary data.</text>
</comment>
<feature type="domain" description="GGDEF" evidence="4">
    <location>
        <begin position="399"/>
        <end position="530"/>
    </location>
</feature>
<keyword evidence="3" id="KW-1133">Transmembrane helix</keyword>
<dbReference type="EMBL" id="LPWH01000001">
    <property type="protein sequence ID" value="POR05651.1"/>
    <property type="molecule type" value="Genomic_DNA"/>
</dbReference>
<feature type="transmembrane region" description="Helical" evidence="3">
    <location>
        <begin position="244"/>
        <end position="265"/>
    </location>
</feature>
<evidence type="ECO:0000259" key="4">
    <source>
        <dbReference type="PROSITE" id="PS50887"/>
    </source>
</evidence>
<dbReference type="Pfam" id="PF07696">
    <property type="entry name" value="7TMR-DISMED2"/>
    <property type="match status" value="1"/>
</dbReference>
<reference evidence="6" key="1">
    <citation type="submission" date="2015-12" db="EMBL/GenBank/DDBJ databases">
        <authorList>
            <person name="Lodha T.D."/>
            <person name="Chintalapati S."/>
            <person name="Chintalapati V.R."/>
            <person name="Sravanthi T."/>
        </authorList>
    </citation>
    <scope>NUCLEOTIDE SEQUENCE [LARGE SCALE GENOMIC DNA]</scope>
    <source>
        <strain evidence="6">JC133</strain>
    </source>
</reference>
<accession>A0A2S4K1L0</accession>
<dbReference type="InterPro" id="IPR043128">
    <property type="entry name" value="Rev_trsase/Diguanyl_cyclase"/>
</dbReference>
<dbReference type="FunFam" id="3.30.70.270:FF:000001">
    <property type="entry name" value="Diguanylate cyclase domain protein"/>
    <property type="match status" value="1"/>
</dbReference>
<keyword evidence="3" id="KW-0812">Transmembrane</keyword>
<dbReference type="CDD" id="cd01949">
    <property type="entry name" value="GGDEF"/>
    <property type="match status" value="1"/>
</dbReference>
<dbReference type="PANTHER" id="PTHR45138">
    <property type="entry name" value="REGULATORY COMPONENTS OF SENSORY TRANSDUCTION SYSTEM"/>
    <property type="match status" value="1"/>
</dbReference>
<dbReference type="NCBIfam" id="TIGR00254">
    <property type="entry name" value="GGDEF"/>
    <property type="match status" value="1"/>
</dbReference>
<dbReference type="PANTHER" id="PTHR45138:SF9">
    <property type="entry name" value="DIGUANYLATE CYCLASE DGCM-RELATED"/>
    <property type="match status" value="1"/>
</dbReference>
<dbReference type="InterPro" id="IPR029787">
    <property type="entry name" value="Nucleotide_cyclase"/>
</dbReference>
<dbReference type="InterPro" id="IPR011623">
    <property type="entry name" value="7TMR_DISM_rcpt_extracell_dom1"/>
</dbReference>
<keyword evidence="6" id="KW-1185">Reference proteome</keyword>
<dbReference type="Gene3D" id="3.30.70.270">
    <property type="match status" value="1"/>
</dbReference>
<evidence type="ECO:0000256" key="1">
    <source>
        <dbReference type="ARBA" id="ARBA00012528"/>
    </source>
</evidence>
<dbReference type="InterPro" id="IPR050469">
    <property type="entry name" value="Diguanylate_Cyclase"/>
</dbReference>
<feature type="transmembrane region" description="Helical" evidence="3">
    <location>
        <begin position="330"/>
        <end position="352"/>
    </location>
</feature>
<feature type="transmembrane region" description="Helical" evidence="3">
    <location>
        <begin position="181"/>
        <end position="206"/>
    </location>
</feature>
<evidence type="ECO:0000313" key="6">
    <source>
        <dbReference type="Proteomes" id="UP000237350"/>
    </source>
</evidence>
<feature type="transmembrane region" description="Helical" evidence="3">
    <location>
        <begin position="300"/>
        <end position="318"/>
    </location>
</feature>
<protein>
    <recommendedName>
        <fullName evidence="1">diguanylate cyclase</fullName>
        <ecNumber evidence="1">2.7.7.65</ecNumber>
    </recommendedName>
</protein>
<dbReference type="AlphaFoldDB" id="A0A2S4K1L0"/>
<comment type="catalytic activity">
    <reaction evidence="2">
        <text>2 GTP = 3',3'-c-di-GMP + 2 diphosphate</text>
        <dbReference type="Rhea" id="RHEA:24898"/>
        <dbReference type="ChEBI" id="CHEBI:33019"/>
        <dbReference type="ChEBI" id="CHEBI:37565"/>
        <dbReference type="ChEBI" id="CHEBI:58805"/>
        <dbReference type="EC" id="2.7.7.65"/>
    </reaction>
</comment>
<feature type="transmembrane region" description="Helical" evidence="3">
    <location>
        <begin position="151"/>
        <end position="174"/>
    </location>
</feature>
<dbReference type="Proteomes" id="UP000237350">
    <property type="component" value="Unassembled WGS sequence"/>
</dbReference>
<dbReference type="RefSeq" id="WP_103678997.1">
    <property type="nucleotide sequence ID" value="NZ_LPWH01000001.1"/>
</dbReference>
<dbReference type="Pfam" id="PF00990">
    <property type="entry name" value="GGDEF"/>
    <property type="match status" value="1"/>
</dbReference>
<dbReference type="SMART" id="SM00267">
    <property type="entry name" value="GGDEF"/>
    <property type="match status" value="1"/>
</dbReference>
<dbReference type="PROSITE" id="PS50887">
    <property type="entry name" value="GGDEF"/>
    <property type="match status" value="1"/>
</dbReference>
<sequence length="530" mass="59277">MEAVAVLEDPPGRMTLQDVLALGDEAFTPWQEGTAPSFSYSTSAFWLRFPLSAGGAPGSAWILEVAYPLVQEMDMYLLDYRDSREILHHRGGSRYPFHRRQVSYRNVVFPLGELSDPPYEVYLRVRSEAALVLPLYLWRAGDFTASLAREYLLLGAYFGILLILVLYNLFLYLFVRRRSYLYYLLYVSCIAGFHLSLTGLAFQYLWPGHPWWANRSVMVFIAGSVATLQIFASELLSLKERARLFYRLLRCSAAGAVLMIVPALLLPYTPAMLITITGFGTASAIFFVTILAVRNGGDRLSLYFFAAWGLMITAGFLLSARSLAILPHSFITLFGIQIASILEILMLSLALAHRARLLDQQRKIARHQAATDGLTGLTNRRYFEEYAGQMIQGARSAGTDLALVILDLDHFKAVNDTHGHDAGDTVLQMVATRLSHHLRDSDALSRYGGEEFVFLLPRATREEALHKTGEVRRFLCQEPILLEDQTAVTITASFGVACLGDEGSLRELMKRADEALYRAKSQGRNQVACG</sequence>
<feature type="transmembrane region" description="Helical" evidence="3">
    <location>
        <begin position="212"/>
        <end position="232"/>
    </location>
</feature>
<feature type="transmembrane region" description="Helical" evidence="3">
    <location>
        <begin position="271"/>
        <end position="293"/>
    </location>
</feature>
<evidence type="ECO:0000256" key="2">
    <source>
        <dbReference type="ARBA" id="ARBA00034247"/>
    </source>
</evidence>
<dbReference type="Gene3D" id="2.60.40.2380">
    <property type="match status" value="1"/>
</dbReference>
<proteinExistence type="predicted"/>
<name>A0A2S4K1L0_9SPIO</name>
<keyword evidence="3" id="KW-0472">Membrane</keyword>
<dbReference type="InterPro" id="IPR011622">
    <property type="entry name" value="7TMR_DISM_rcpt_extracell_dom2"/>
</dbReference>
<dbReference type="EC" id="2.7.7.65" evidence="1"/>
<organism evidence="5 6">
    <name type="scientific">Alkalispirochaeta sphaeroplastigenens</name>
    <dbReference type="NCBI Taxonomy" id="1187066"/>
    <lineage>
        <taxon>Bacteria</taxon>
        <taxon>Pseudomonadati</taxon>
        <taxon>Spirochaetota</taxon>
        <taxon>Spirochaetia</taxon>
        <taxon>Spirochaetales</taxon>
        <taxon>Spirochaetaceae</taxon>
        <taxon>Alkalispirochaeta</taxon>
    </lineage>
</organism>
<gene>
    <name evidence="5" type="ORF">AU468_00305</name>
</gene>
<dbReference type="Pfam" id="PF07695">
    <property type="entry name" value="7TMR-DISM_7TM"/>
    <property type="match status" value="1"/>
</dbReference>
<evidence type="ECO:0000256" key="3">
    <source>
        <dbReference type="SAM" id="Phobius"/>
    </source>
</evidence>
<dbReference type="InterPro" id="IPR000160">
    <property type="entry name" value="GGDEF_dom"/>
</dbReference>
<dbReference type="OrthoDB" id="9779586at2"/>
<evidence type="ECO:0000313" key="5">
    <source>
        <dbReference type="EMBL" id="POR05651.1"/>
    </source>
</evidence>
<dbReference type="GO" id="GO:0052621">
    <property type="term" value="F:diguanylate cyclase activity"/>
    <property type="evidence" value="ECO:0007669"/>
    <property type="project" value="UniProtKB-EC"/>
</dbReference>